<dbReference type="Pfam" id="PF13583">
    <property type="entry name" value="Reprolysin_4"/>
    <property type="match status" value="1"/>
</dbReference>
<feature type="signal peptide" evidence="1">
    <location>
        <begin position="1"/>
        <end position="28"/>
    </location>
</feature>
<name>A0ABR8X366_9MICO</name>
<feature type="chain" id="PRO_5046462433" evidence="1">
    <location>
        <begin position="29"/>
        <end position="946"/>
    </location>
</feature>
<dbReference type="PANTHER" id="PTHR30032:SF4">
    <property type="entry name" value="AMIDASE ENHANCER"/>
    <property type="match status" value="1"/>
</dbReference>
<organism evidence="2 3">
    <name type="scientific">Microbacterium gallinarum</name>
    <dbReference type="NCBI Taxonomy" id="2762209"/>
    <lineage>
        <taxon>Bacteria</taxon>
        <taxon>Bacillati</taxon>
        <taxon>Actinomycetota</taxon>
        <taxon>Actinomycetes</taxon>
        <taxon>Micrococcales</taxon>
        <taxon>Microbacteriaceae</taxon>
        <taxon>Microbacterium</taxon>
    </lineage>
</organism>
<dbReference type="Gene3D" id="3.40.50.12090">
    <property type="match status" value="1"/>
</dbReference>
<dbReference type="Pfam" id="PF04122">
    <property type="entry name" value="CW_binding_2"/>
    <property type="match status" value="3"/>
</dbReference>
<accession>A0ABR8X366</accession>
<dbReference type="EMBL" id="JACSPM010000002">
    <property type="protein sequence ID" value="MBD8023761.1"/>
    <property type="molecule type" value="Genomic_DNA"/>
</dbReference>
<dbReference type="Gene3D" id="2.60.40.2700">
    <property type="match status" value="1"/>
</dbReference>
<dbReference type="Proteomes" id="UP000602532">
    <property type="component" value="Unassembled WGS sequence"/>
</dbReference>
<gene>
    <name evidence="2" type="ORF">H9622_09170</name>
</gene>
<comment type="caution">
    <text evidence="2">The sequence shown here is derived from an EMBL/GenBank/DDBJ whole genome shotgun (WGS) entry which is preliminary data.</text>
</comment>
<evidence type="ECO:0000313" key="2">
    <source>
        <dbReference type="EMBL" id="MBD8023761.1"/>
    </source>
</evidence>
<dbReference type="PANTHER" id="PTHR30032">
    <property type="entry name" value="N-ACETYLMURAMOYL-L-ALANINE AMIDASE-RELATED"/>
    <property type="match status" value="1"/>
</dbReference>
<dbReference type="InterPro" id="IPR051922">
    <property type="entry name" value="Bact_Sporulation_Assoc"/>
</dbReference>
<proteinExistence type="predicted"/>
<keyword evidence="3" id="KW-1185">Reference proteome</keyword>
<dbReference type="SUPFAM" id="SSF55486">
    <property type="entry name" value="Metalloproteases ('zincins'), catalytic domain"/>
    <property type="match status" value="1"/>
</dbReference>
<evidence type="ECO:0000256" key="1">
    <source>
        <dbReference type="SAM" id="SignalP"/>
    </source>
</evidence>
<dbReference type="InterPro" id="IPR007253">
    <property type="entry name" value="Cell_wall-bd_2"/>
</dbReference>
<reference evidence="2 3" key="1">
    <citation type="submission" date="2020-08" db="EMBL/GenBank/DDBJ databases">
        <title>A Genomic Blueprint of the Chicken Gut Microbiome.</title>
        <authorList>
            <person name="Gilroy R."/>
            <person name="Ravi A."/>
            <person name="Getino M."/>
            <person name="Pursley I."/>
            <person name="Horton D.L."/>
            <person name="Alikhan N.-F."/>
            <person name="Baker D."/>
            <person name="Gharbi K."/>
            <person name="Hall N."/>
            <person name="Watson M."/>
            <person name="Adriaenssens E.M."/>
            <person name="Foster-Nyarko E."/>
            <person name="Jarju S."/>
            <person name="Secka A."/>
            <person name="Antonio M."/>
            <person name="Oren A."/>
            <person name="Chaudhuri R."/>
            <person name="La Ragione R.M."/>
            <person name="Hildebrand F."/>
            <person name="Pallen M.J."/>
        </authorList>
    </citation>
    <scope>NUCLEOTIDE SEQUENCE [LARGE SCALE GENOMIC DNA]</scope>
    <source>
        <strain evidence="2 3">Sa1CUA4</strain>
    </source>
</reference>
<evidence type="ECO:0000313" key="3">
    <source>
        <dbReference type="Proteomes" id="UP000602532"/>
    </source>
</evidence>
<dbReference type="RefSeq" id="WP_191766069.1">
    <property type="nucleotide sequence ID" value="NZ_JACSPM010000002.1"/>
</dbReference>
<sequence length="946" mass="96493">MPARRVIAAGIAWAIAAALLVVPTAAGAATTDPGAPATVPLGGLLRIVPVEAGPEQVTLDALGETPEPAPAPTTDVEVTLVTDDGVAVELELDEAGPEWVDAASGSRFEGAVAVPGEITAAVADEVAARDLDPAGPEVAALVADIAAAEEVALPVVDAQIAPPPGAKATPNTDARQVQALAPPRAHTLDVMWVARAGSPAPSPANLQAAISRLSEFWASQSAGQVSSVVLRTAVQFRTVTFDPCNADQAWGYAAGQFGRTEQSYWSGSTASHLVVLSPATACGPAVGLGTLGGGVEAGGLMWGSIELDRPAEWDQVLFHEFGHNLGLPHSNARVCLAPTTDSSIDVIRQAPADPDCVDAEYQDRYDVMGGGYWVADGVTGARVVSSLRDITALSVVHKAQLDALPRGSGLLRLTIAGGAEQVVELAPVSADAGIRGLELVDALTGELVHVEYRSGTGRDAQSLYAQWPTAVGTTAFAPGVRVLRSIPTSCTVACTIGYSTVLQRHTGVASHAAWMGPGHSQTTYTGALTVTVLDATPDRATVSIGFRDTPLEFTTLPAPTIAGAAHYGSTLSVGGVTADDWMPSASSVRYEWLRDGSPIPRATKSTYMIEAADIGTSISVRVTGLRGGYAQTPVATTPQLVTAPVTARISGADRYETAVQVSKAAFPATAAVVYLATGAAFPDALAAAPAAALESAPLLLVPSRGTVPAAVLTRISQLNPSEIVVVGGEGAIPPAIVAQVRQRVPGATFERLAGSDRYQTARAIIADSFPSRSEFVYVATGRTHADALSSAAAAASRDAPVVLLDGSRSRLDAASRATIVDLGPSRIVIAGGPGAVTAGIEADLAGLAPVTRLAGPSRYETGVEVNREAFPTAPPAGHFWATGLDFPDALAGASLAAAKGAPLFVVWRGCVPPGVAAEVGRTRAGAVTLVGGPGAMFPAVEQLDIC</sequence>
<keyword evidence="1" id="KW-0732">Signal</keyword>
<protein>
    <submittedName>
        <fullName evidence="2">Cell wall-binding repeat-containing protein</fullName>
    </submittedName>
</protein>